<protein>
    <submittedName>
        <fullName evidence="1">Uncharacterized protein</fullName>
    </submittedName>
</protein>
<dbReference type="EMBL" id="PDSK01000161">
    <property type="protein sequence ID" value="PIE31239.1"/>
    <property type="molecule type" value="Genomic_DNA"/>
</dbReference>
<proteinExistence type="predicted"/>
<organism evidence="1 2">
    <name type="scientific">candidate division KSB3 bacterium</name>
    <dbReference type="NCBI Taxonomy" id="2044937"/>
    <lineage>
        <taxon>Bacteria</taxon>
        <taxon>candidate division KSB3</taxon>
    </lineage>
</organism>
<dbReference type="AlphaFoldDB" id="A0A2G6K8Y3"/>
<reference evidence="1 2" key="1">
    <citation type="submission" date="2017-10" db="EMBL/GenBank/DDBJ databases">
        <title>Novel microbial diversity and functional potential in the marine mammal oral microbiome.</title>
        <authorList>
            <person name="Dudek N.K."/>
            <person name="Sun C.L."/>
            <person name="Burstein D."/>
            <person name="Kantor R.S."/>
            <person name="Aliaga Goltsman D.S."/>
            <person name="Bik E.M."/>
            <person name="Thomas B.C."/>
            <person name="Banfield J.F."/>
            <person name="Relman D.A."/>
        </authorList>
    </citation>
    <scope>NUCLEOTIDE SEQUENCE [LARGE SCALE GENOMIC DNA]</scope>
    <source>
        <strain evidence="1">DOLJORAL78_47_16</strain>
    </source>
</reference>
<name>A0A2G6K8Y3_9BACT</name>
<evidence type="ECO:0000313" key="2">
    <source>
        <dbReference type="Proteomes" id="UP000230821"/>
    </source>
</evidence>
<sequence>MENNSIVVEGNTVGTIAAGNTNSTISTQIDSAVISALPHSSAPQNPGIKELLSELQKAIQGDSNLPDADKKYLLGQVNALAEAKQEPELKKKEDVARKAKKIFAATLESLPATAKIVESCNKLLPMIMKLIGLP</sequence>
<gene>
    <name evidence="1" type="ORF">CSA56_18945</name>
</gene>
<accession>A0A2G6K8Y3</accession>
<evidence type="ECO:0000313" key="1">
    <source>
        <dbReference type="EMBL" id="PIE31239.1"/>
    </source>
</evidence>
<dbReference type="Proteomes" id="UP000230821">
    <property type="component" value="Unassembled WGS sequence"/>
</dbReference>
<comment type="caution">
    <text evidence="1">The sequence shown here is derived from an EMBL/GenBank/DDBJ whole genome shotgun (WGS) entry which is preliminary data.</text>
</comment>